<protein>
    <submittedName>
        <fullName evidence="4">Uncharacterized protein</fullName>
    </submittedName>
</protein>
<comment type="similarity">
    <text evidence="3">Belongs to the KTI12 family.</text>
</comment>
<dbReference type="RefSeq" id="XP_012897286.1">
    <property type="nucleotide sequence ID" value="XM_013041832.1"/>
</dbReference>
<keyword evidence="5" id="KW-1185">Reference proteome</keyword>
<dbReference type="InterPro" id="IPR013641">
    <property type="entry name" value="KTI12/PSTK"/>
</dbReference>
<dbReference type="PANTHER" id="PTHR12435">
    <property type="match status" value="1"/>
</dbReference>
<dbReference type="EMBL" id="FN668657">
    <property type="protein sequence ID" value="CBK23238.2"/>
    <property type="molecule type" value="Genomic_DNA"/>
</dbReference>
<evidence type="ECO:0000256" key="3">
    <source>
        <dbReference type="ARBA" id="ARBA00025768"/>
    </source>
</evidence>
<dbReference type="OrthoDB" id="9972657at2759"/>
<dbReference type="GeneID" id="24922720"/>
<dbReference type="GO" id="GO:0005524">
    <property type="term" value="F:ATP binding"/>
    <property type="evidence" value="ECO:0007669"/>
    <property type="project" value="UniProtKB-KW"/>
</dbReference>
<keyword evidence="1" id="KW-0547">Nucleotide-binding</keyword>
<gene>
    <name evidence="4" type="ORF">GSBLH_T00006596001</name>
</gene>
<name>D8M599_BLAHO</name>
<proteinExistence type="inferred from homology"/>
<sequence>MCGKPCSGKTTYANQIAEYIRGKNKEVTIINLESLKLDRSSAYGTAFDEKNTHEVIKTQVSRILRSDNYVILDTMNFIKGYRYEMYCIARCCKSTRCVVWVDTPISAIESFNQSCSHYSNEVLQDLACRFEPPSPLTRWDTPLFRVCAVEESSIFENPDATADSLRLGLDKQSTVNVPVTKEVPMDALWESLTSTKSKSKHVAVNPPAEQLNTADYVGFVNSITDTIVKDIIKEQTMNGGLIGSKIHVSGTSTFVVLMKRVTLMQLKNWRKQFLSIILKQQINQDQVASSFVTFINTQLKEWVV</sequence>
<dbReference type="SUPFAM" id="SSF52540">
    <property type="entry name" value="P-loop containing nucleoside triphosphate hydrolases"/>
    <property type="match status" value="1"/>
</dbReference>
<dbReference type="InterPro" id="IPR027417">
    <property type="entry name" value="P-loop_NTPase"/>
</dbReference>
<dbReference type="Gene3D" id="3.40.50.300">
    <property type="entry name" value="P-loop containing nucleotide triphosphate hydrolases"/>
    <property type="match status" value="1"/>
</dbReference>
<accession>D8M599</accession>
<dbReference type="AlphaFoldDB" id="D8M599"/>
<organism evidence="4">
    <name type="scientific">Blastocystis hominis</name>
    <dbReference type="NCBI Taxonomy" id="12968"/>
    <lineage>
        <taxon>Eukaryota</taxon>
        <taxon>Sar</taxon>
        <taxon>Stramenopiles</taxon>
        <taxon>Bigyra</taxon>
        <taxon>Opalozoa</taxon>
        <taxon>Opalinata</taxon>
        <taxon>Blastocystidae</taxon>
        <taxon>Blastocystis</taxon>
    </lineage>
</organism>
<keyword evidence="2" id="KW-0067">ATP-binding</keyword>
<dbReference type="Proteomes" id="UP000008312">
    <property type="component" value="Unassembled WGS sequence"/>
</dbReference>
<evidence type="ECO:0000313" key="5">
    <source>
        <dbReference type="Proteomes" id="UP000008312"/>
    </source>
</evidence>
<reference evidence="4" key="1">
    <citation type="submission" date="2010-02" db="EMBL/GenBank/DDBJ databases">
        <title>Sequencing and annotation of the Blastocystis hominis genome.</title>
        <authorList>
            <person name="Wincker P."/>
        </authorList>
    </citation>
    <scope>NUCLEOTIDE SEQUENCE</scope>
    <source>
        <strain evidence="4">Singapore isolate B</strain>
    </source>
</reference>
<evidence type="ECO:0000256" key="2">
    <source>
        <dbReference type="ARBA" id="ARBA00022840"/>
    </source>
</evidence>
<evidence type="ECO:0000256" key="1">
    <source>
        <dbReference type="ARBA" id="ARBA00022741"/>
    </source>
</evidence>
<evidence type="ECO:0000313" key="4">
    <source>
        <dbReference type="EMBL" id="CBK23238.2"/>
    </source>
</evidence>
<dbReference type="InParanoid" id="D8M599"/>
<dbReference type="Pfam" id="PF08433">
    <property type="entry name" value="KTI12"/>
    <property type="match status" value="1"/>
</dbReference>